<dbReference type="EMBL" id="VOKX01000145">
    <property type="protein sequence ID" value="KAB7832516.1"/>
    <property type="molecule type" value="Genomic_DNA"/>
</dbReference>
<keyword evidence="3" id="KW-1185">Reference proteome</keyword>
<dbReference type="OrthoDB" id="4321277at2"/>
<reference evidence="2 3" key="1">
    <citation type="journal article" date="2019" name="Microb. Cell Fact.">
        <title>Exploring novel herbicidin analogues by transcriptional regulator overexpression and MS/MS molecular networking.</title>
        <authorList>
            <person name="Shi Y."/>
            <person name="Gu R."/>
            <person name="Li Y."/>
            <person name="Wang X."/>
            <person name="Ren W."/>
            <person name="Li X."/>
            <person name="Wang L."/>
            <person name="Xie Y."/>
            <person name="Hong B."/>
        </authorList>
    </citation>
    <scope>NUCLEOTIDE SEQUENCE [LARGE SCALE GENOMIC DNA]</scope>
    <source>
        <strain evidence="2 3">US-43</strain>
    </source>
</reference>
<name>A0A5N5VWV5_STRMB</name>
<gene>
    <name evidence="2" type="ORF">FRZ00_34795</name>
</gene>
<evidence type="ECO:0000313" key="2">
    <source>
        <dbReference type="EMBL" id="KAB7832516.1"/>
    </source>
</evidence>
<dbReference type="AlphaFoldDB" id="A0A5N5VWV5"/>
<accession>A0A5N5VWV5</accession>
<feature type="compositionally biased region" description="Basic and acidic residues" evidence="1">
    <location>
        <begin position="44"/>
        <end position="57"/>
    </location>
</feature>
<proteinExistence type="predicted"/>
<protein>
    <submittedName>
        <fullName evidence="2">Uncharacterized protein</fullName>
    </submittedName>
</protein>
<evidence type="ECO:0000256" key="1">
    <source>
        <dbReference type="SAM" id="MobiDB-lite"/>
    </source>
</evidence>
<feature type="region of interest" description="Disordered" evidence="1">
    <location>
        <begin position="33"/>
        <end position="64"/>
    </location>
</feature>
<dbReference type="Proteomes" id="UP000327000">
    <property type="component" value="Unassembled WGS sequence"/>
</dbReference>
<organism evidence="2 3">
    <name type="scientific">Streptomyces mobaraensis</name>
    <name type="common">Streptoverticillium mobaraense</name>
    <dbReference type="NCBI Taxonomy" id="35621"/>
    <lineage>
        <taxon>Bacteria</taxon>
        <taxon>Bacillati</taxon>
        <taxon>Actinomycetota</taxon>
        <taxon>Actinomycetes</taxon>
        <taxon>Kitasatosporales</taxon>
        <taxon>Streptomycetaceae</taxon>
        <taxon>Streptomyces</taxon>
    </lineage>
</organism>
<evidence type="ECO:0000313" key="3">
    <source>
        <dbReference type="Proteomes" id="UP000327000"/>
    </source>
</evidence>
<dbReference type="RefSeq" id="WP_152266308.1">
    <property type="nucleotide sequence ID" value="NZ_VOKX01000145.1"/>
</dbReference>
<sequence length="117" mass="13249">MRDIEFPDQLLADQRALDQAREELSALAAPLPWSVEPMPGWSSDPDRDRGYRSERPDSPGWTPEQLQAVTALRRRVLELSIAVSTHPYWASVTEGVVEARMALKRRAHEKKEEAEAA</sequence>
<comment type="caution">
    <text evidence="2">The sequence shown here is derived from an EMBL/GenBank/DDBJ whole genome shotgun (WGS) entry which is preliminary data.</text>
</comment>